<dbReference type="AlphaFoldDB" id="M7ZTJ6"/>
<feature type="compositionally biased region" description="Acidic residues" evidence="1">
    <location>
        <begin position="35"/>
        <end position="44"/>
    </location>
</feature>
<dbReference type="EMBL" id="KD031546">
    <property type="protein sequence ID" value="EMS66513.1"/>
    <property type="molecule type" value="Genomic_DNA"/>
</dbReference>
<dbReference type="STRING" id="4572.M7ZTJ6"/>
<dbReference type="PANTHER" id="PTHR31161">
    <property type="entry name" value="PROTEIN GRAVITROPIC IN THE LIGHT 1"/>
    <property type="match status" value="1"/>
</dbReference>
<evidence type="ECO:0000313" key="2">
    <source>
        <dbReference type="EMBL" id="EMS66513.1"/>
    </source>
</evidence>
<dbReference type="eggNOG" id="ENOG502QUFA">
    <property type="taxonomic scope" value="Eukaryota"/>
</dbReference>
<sequence length="129" mass="14004">MASKAVTIGDLIHRVASSCLSNRFPGNYAHHGSDLDDDDDDDPFADFGDAATHEECPRPALAKHALEAHATAVLLGGFEHESFYLDGSLSSLLDPAAFRRERYAQFRDMRGMDPGELLGVLPTCAFGRP</sequence>
<accession>M7ZTJ6</accession>
<reference evidence="2" key="1">
    <citation type="journal article" date="2013" name="Nature">
        <title>Draft genome of the wheat A-genome progenitor Triticum urartu.</title>
        <authorList>
            <person name="Ling H.Q."/>
            <person name="Zhao S."/>
            <person name="Liu D."/>
            <person name="Wang J."/>
            <person name="Sun H."/>
            <person name="Zhang C."/>
            <person name="Fan H."/>
            <person name="Li D."/>
            <person name="Dong L."/>
            <person name="Tao Y."/>
            <person name="Gao C."/>
            <person name="Wu H."/>
            <person name="Li Y."/>
            <person name="Cui Y."/>
            <person name="Guo X."/>
            <person name="Zheng S."/>
            <person name="Wang B."/>
            <person name="Yu K."/>
            <person name="Liang Q."/>
            <person name="Yang W."/>
            <person name="Lou X."/>
            <person name="Chen J."/>
            <person name="Feng M."/>
            <person name="Jian J."/>
            <person name="Zhang X."/>
            <person name="Luo G."/>
            <person name="Jiang Y."/>
            <person name="Liu J."/>
            <person name="Wang Z."/>
            <person name="Sha Y."/>
            <person name="Zhang B."/>
            <person name="Wu H."/>
            <person name="Tang D."/>
            <person name="Shen Q."/>
            <person name="Xue P."/>
            <person name="Zou S."/>
            <person name="Wang X."/>
            <person name="Liu X."/>
            <person name="Wang F."/>
            <person name="Yang Y."/>
            <person name="An X."/>
            <person name="Dong Z."/>
            <person name="Zhang K."/>
            <person name="Zhang X."/>
            <person name="Luo M.C."/>
            <person name="Dvorak J."/>
            <person name="Tong Y."/>
            <person name="Wang J."/>
            <person name="Yang H."/>
            <person name="Li Z."/>
            <person name="Wang D."/>
            <person name="Zhang A."/>
            <person name="Wang J."/>
        </authorList>
    </citation>
    <scope>NUCLEOTIDE SEQUENCE</scope>
</reference>
<dbReference type="InterPro" id="IPR040225">
    <property type="entry name" value="GIL1-like"/>
</dbReference>
<organism evidence="2">
    <name type="scientific">Triticum urartu</name>
    <name type="common">Red wild einkorn</name>
    <name type="synonym">Crithodium urartu</name>
    <dbReference type="NCBI Taxonomy" id="4572"/>
    <lineage>
        <taxon>Eukaryota</taxon>
        <taxon>Viridiplantae</taxon>
        <taxon>Streptophyta</taxon>
        <taxon>Embryophyta</taxon>
        <taxon>Tracheophyta</taxon>
        <taxon>Spermatophyta</taxon>
        <taxon>Magnoliopsida</taxon>
        <taxon>Liliopsida</taxon>
        <taxon>Poales</taxon>
        <taxon>Poaceae</taxon>
        <taxon>BOP clade</taxon>
        <taxon>Pooideae</taxon>
        <taxon>Triticodae</taxon>
        <taxon>Triticeae</taxon>
        <taxon>Triticinae</taxon>
        <taxon>Triticum</taxon>
    </lineage>
</organism>
<evidence type="ECO:0000256" key="1">
    <source>
        <dbReference type="SAM" id="MobiDB-lite"/>
    </source>
</evidence>
<gene>
    <name evidence="2" type="ORF">TRIUR3_11999</name>
</gene>
<dbReference type="GO" id="GO:0009639">
    <property type="term" value="P:response to red or far red light"/>
    <property type="evidence" value="ECO:0007669"/>
    <property type="project" value="InterPro"/>
</dbReference>
<feature type="region of interest" description="Disordered" evidence="1">
    <location>
        <begin position="30"/>
        <end position="49"/>
    </location>
</feature>
<dbReference type="GO" id="GO:0009959">
    <property type="term" value="P:negative gravitropism"/>
    <property type="evidence" value="ECO:0007669"/>
    <property type="project" value="InterPro"/>
</dbReference>
<name>M7ZTJ6_TRIUA</name>
<protein>
    <submittedName>
        <fullName evidence="2">Uncharacterized protein</fullName>
    </submittedName>
</protein>
<proteinExistence type="predicted"/>